<dbReference type="EMBL" id="SDMP01000019">
    <property type="protein sequence ID" value="RYQ92187.1"/>
    <property type="molecule type" value="Genomic_DNA"/>
</dbReference>
<dbReference type="PANTHER" id="PTHR42851">
    <property type="entry name" value="ALDOLASE-RELATED"/>
    <property type="match status" value="1"/>
</dbReference>
<name>A0A444XR19_ARAHY</name>
<feature type="compositionally biased region" description="Basic and acidic residues" evidence="1">
    <location>
        <begin position="199"/>
        <end position="209"/>
    </location>
</feature>
<sequence length="895" mass="98111">MRELGTCRRSSESTVALEENMGGETLEEPMEVDEAFVGECNGKDIMVGVLGSDLYIDGVCTRGSDDAELNDEVGCGGGSVEEDKDVNPAGGGASGVGNGTGDTFEGSQVVRSLETKNEHETVELDGNGSSQVTLKSPDGQKSIDDGKVDTEMLEKEAKSDVTQVESDIRQSIEEQAGSDEQTGSHGEQDIEDEESDDAEQQKIRDEKVTRCSSTKPGSSEKNYEVTYQVPTEKEREFSVHDLVWGKVRSHPWWPGQIFESSDASPLAMKHSKKDCHLVAYFGDKTFAWNEASQLKPFRTHFSSIAKQNSSESFQNAVDCALDEVRRRVEFGLICSCVPKDTDGKIKTQTVENAGIRQGVDLPNVVDESLNVSSFSPTKLIGYLKTLAELPTGGFDRLQLSIAKAQLLAFYRLKGCSYLPEVQYCGGLDDDNKLSNNAKKSLSEDDKHATHVTKNDGQAIGKLKATSTGRNRKHNLKDGIYSGKKKRSLSEIVGGSPDSPRSDYWSDDVNGDQASPALLKKIKNIDHYADDPGPKGARKTISLAKVSNTTKPSFKIGDRIRRVASQLTRAPSPMIKFTADKSQIAYGSPEGFSGNSSDLFSPNIEEAQSSSPSFPTEFSSLDDLLSLLQLMAQDPRGDYGFLKVIVSFFSDFRNSIVVGDYSGEEILPTNKVGTKRKKPPVGGSQETFEFDDLGDTYWTGMEIQNGSEQQPSQGSGRKDNEPAPSEPEKPVQVRRKTYSRRRYSGSDLAEVPEKPGQYSGSDHVEVPEKPPGYIDDKSPAELVLNFADLDSVPSEASLNKIFRRFGPLKETETEVDRSSSRARVVFKKCADAEVAFSSVKKFNIFGSVPVNYQLNYTPSALFKASSFPATHDQEMHLDLSSFELNMVVLRTLDRSI</sequence>
<evidence type="ECO:0000256" key="1">
    <source>
        <dbReference type="SAM" id="MobiDB-lite"/>
    </source>
</evidence>
<dbReference type="PROSITE" id="PS50812">
    <property type="entry name" value="PWWP"/>
    <property type="match status" value="1"/>
</dbReference>
<feature type="compositionally biased region" description="Polar residues" evidence="1">
    <location>
        <begin position="704"/>
        <end position="714"/>
    </location>
</feature>
<evidence type="ECO:0000313" key="3">
    <source>
        <dbReference type="EMBL" id="RYQ92187.1"/>
    </source>
</evidence>
<feature type="region of interest" description="Disordered" evidence="1">
    <location>
        <begin position="173"/>
        <end position="226"/>
    </location>
</feature>
<keyword evidence="4" id="KW-1185">Reference proteome</keyword>
<dbReference type="Gene3D" id="2.30.30.140">
    <property type="match status" value="1"/>
</dbReference>
<dbReference type="SUPFAM" id="SSF63748">
    <property type="entry name" value="Tudor/PWWP/MBT"/>
    <property type="match status" value="1"/>
</dbReference>
<dbReference type="CDD" id="cd05162">
    <property type="entry name" value="PWWP"/>
    <property type="match status" value="1"/>
</dbReference>
<dbReference type="InterPro" id="IPR053063">
    <property type="entry name" value="PWWP_domain_containing_PDP"/>
</dbReference>
<dbReference type="GO" id="GO:0003676">
    <property type="term" value="F:nucleic acid binding"/>
    <property type="evidence" value="ECO:0007669"/>
    <property type="project" value="InterPro"/>
</dbReference>
<evidence type="ECO:0000313" key="4">
    <source>
        <dbReference type="Proteomes" id="UP000289738"/>
    </source>
</evidence>
<dbReference type="PANTHER" id="PTHR42851:SF23">
    <property type="entry name" value="PWWP DOMAIN PROTEIN"/>
    <property type="match status" value="1"/>
</dbReference>
<feature type="compositionally biased region" description="Basic residues" evidence="1">
    <location>
        <begin position="731"/>
        <end position="742"/>
    </location>
</feature>
<feature type="compositionally biased region" description="Polar residues" evidence="1">
    <location>
        <begin position="210"/>
        <end position="220"/>
    </location>
</feature>
<feature type="compositionally biased region" description="Gly residues" evidence="1">
    <location>
        <begin position="89"/>
        <end position="100"/>
    </location>
</feature>
<dbReference type="EMBL" id="SDMP01000019">
    <property type="protein sequence ID" value="RYQ92188.1"/>
    <property type="molecule type" value="Genomic_DNA"/>
</dbReference>
<organism evidence="3 4">
    <name type="scientific">Arachis hypogaea</name>
    <name type="common">Peanut</name>
    <dbReference type="NCBI Taxonomy" id="3818"/>
    <lineage>
        <taxon>Eukaryota</taxon>
        <taxon>Viridiplantae</taxon>
        <taxon>Streptophyta</taxon>
        <taxon>Embryophyta</taxon>
        <taxon>Tracheophyta</taxon>
        <taxon>Spermatophyta</taxon>
        <taxon>Magnoliopsida</taxon>
        <taxon>eudicotyledons</taxon>
        <taxon>Gunneridae</taxon>
        <taxon>Pentapetalae</taxon>
        <taxon>rosids</taxon>
        <taxon>fabids</taxon>
        <taxon>Fabales</taxon>
        <taxon>Fabaceae</taxon>
        <taxon>Papilionoideae</taxon>
        <taxon>50 kb inversion clade</taxon>
        <taxon>dalbergioids sensu lato</taxon>
        <taxon>Dalbergieae</taxon>
        <taxon>Pterocarpus clade</taxon>
        <taxon>Arachis</taxon>
    </lineage>
</organism>
<feature type="region of interest" description="Disordered" evidence="1">
    <location>
        <begin position="1"/>
        <end position="25"/>
    </location>
</feature>
<evidence type="ECO:0000259" key="2">
    <source>
        <dbReference type="PROSITE" id="PS50812"/>
    </source>
</evidence>
<feature type="compositionally biased region" description="Basic and acidic residues" evidence="1">
    <location>
        <begin position="715"/>
        <end position="730"/>
    </location>
</feature>
<feature type="region of interest" description="Disordered" evidence="1">
    <location>
        <begin position="704"/>
        <end position="765"/>
    </location>
</feature>
<reference evidence="3 4" key="1">
    <citation type="submission" date="2019-01" db="EMBL/GenBank/DDBJ databases">
        <title>Sequencing of cultivated peanut Arachis hypogaea provides insights into genome evolution and oil improvement.</title>
        <authorList>
            <person name="Chen X."/>
        </authorList>
    </citation>
    <scope>NUCLEOTIDE SEQUENCE [LARGE SCALE GENOMIC DNA]</scope>
    <source>
        <strain evidence="4">cv. Fuhuasheng</strain>
        <strain evidence="3">GDAAS-fuhuasheng2018</strain>
        <tissue evidence="3">Leaves</tissue>
    </source>
</reference>
<comment type="caution">
    <text evidence="3">The sequence shown here is derived from an EMBL/GenBank/DDBJ whole genome shotgun (WGS) entry which is preliminary data.</text>
</comment>
<feature type="compositionally biased region" description="Acidic residues" evidence="1">
    <location>
        <begin position="189"/>
        <end position="198"/>
    </location>
</feature>
<dbReference type="InterPro" id="IPR000313">
    <property type="entry name" value="PWWP_dom"/>
</dbReference>
<feature type="compositionally biased region" description="Basic and acidic residues" evidence="1">
    <location>
        <begin position="113"/>
        <end position="122"/>
    </location>
</feature>
<protein>
    <recommendedName>
        <fullName evidence="2">PWWP domain-containing protein</fullName>
    </recommendedName>
</protein>
<accession>A0A444XR19</accession>
<dbReference type="Pfam" id="PF00855">
    <property type="entry name" value="PWWP"/>
    <property type="match status" value="1"/>
</dbReference>
<gene>
    <name evidence="3" type="ORF">Ahy_B09g098359</name>
</gene>
<dbReference type="Proteomes" id="UP000289738">
    <property type="component" value="Chromosome B09"/>
</dbReference>
<proteinExistence type="predicted"/>
<dbReference type="InterPro" id="IPR035979">
    <property type="entry name" value="RBD_domain_sf"/>
</dbReference>
<feature type="compositionally biased region" description="Basic and acidic residues" evidence="1">
    <location>
        <begin position="1"/>
        <end position="11"/>
    </location>
</feature>
<dbReference type="SMART" id="SM00293">
    <property type="entry name" value="PWWP"/>
    <property type="match status" value="1"/>
</dbReference>
<feature type="region of interest" description="Disordered" evidence="1">
    <location>
        <begin position="66"/>
        <end position="145"/>
    </location>
</feature>
<dbReference type="SUPFAM" id="SSF54928">
    <property type="entry name" value="RNA-binding domain, RBD"/>
    <property type="match status" value="1"/>
</dbReference>
<feature type="domain" description="PWWP" evidence="2">
    <location>
        <begin position="239"/>
        <end position="300"/>
    </location>
</feature>
<dbReference type="AlphaFoldDB" id="A0A444XR19"/>
<dbReference type="STRING" id="3818.A0A444XR19"/>